<proteinExistence type="predicted"/>
<evidence type="ECO:0000313" key="4">
    <source>
        <dbReference type="Proteomes" id="UP000799424"/>
    </source>
</evidence>
<dbReference type="Proteomes" id="UP000799424">
    <property type="component" value="Unassembled WGS sequence"/>
</dbReference>
<evidence type="ECO:0000313" key="3">
    <source>
        <dbReference type="EMBL" id="KAF2823989.1"/>
    </source>
</evidence>
<feature type="region of interest" description="Disordered" evidence="1">
    <location>
        <begin position="301"/>
        <end position="343"/>
    </location>
</feature>
<evidence type="ECO:0000256" key="2">
    <source>
        <dbReference type="SAM" id="SignalP"/>
    </source>
</evidence>
<protein>
    <recommendedName>
        <fullName evidence="5">Ecp2 effector protein domain-containing protein</fullName>
    </recommendedName>
</protein>
<accession>A0A6A6ZTQ3</accession>
<feature type="chain" id="PRO_5025640693" description="Ecp2 effector protein domain-containing protein" evidence="2">
    <location>
        <begin position="19"/>
        <end position="390"/>
    </location>
</feature>
<sequence length="390" mass="42802">MWTNILVPLSILSATTTAFNFSAYTSKDCEKKAFSVMKPDVKLEDGCQPFAPFPDIQSMQLQWKGDKDNKQMLATFKTGDCCWADLLHTYGWEDECIDFNGNELYSFRIFDPEDLDKGKDGEEDRYKCTKCRGDTSIRKTSRYLLHRATRVWQKMLPATITSDAISCSADLKAKTSLLVACGNARRTVPAWSLGAGRARFGCGASVVPSETVHAQRGVWPGERGNEAYWGVVVEAAAAVAAAVASSYCSPLLLLESPRKRCQASIDWTLKCHKTSAGAAYLPTPTWVEREFCSSNQLSKSSSTSALSISPTSSSYPRPYTSPTLTRPIPTAAGRQSTETASCNSAPRARVTLITHDYENKPVTNAGVWILERVVKSLRRDCGSIDIPNSG</sequence>
<keyword evidence="2" id="KW-0732">Signal</keyword>
<organism evidence="3 4">
    <name type="scientific">Ophiobolus disseminans</name>
    <dbReference type="NCBI Taxonomy" id="1469910"/>
    <lineage>
        <taxon>Eukaryota</taxon>
        <taxon>Fungi</taxon>
        <taxon>Dikarya</taxon>
        <taxon>Ascomycota</taxon>
        <taxon>Pezizomycotina</taxon>
        <taxon>Dothideomycetes</taxon>
        <taxon>Pleosporomycetidae</taxon>
        <taxon>Pleosporales</taxon>
        <taxon>Pleosporineae</taxon>
        <taxon>Phaeosphaeriaceae</taxon>
        <taxon>Ophiobolus</taxon>
    </lineage>
</organism>
<feature type="signal peptide" evidence="2">
    <location>
        <begin position="1"/>
        <end position="18"/>
    </location>
</feature>
<keyword evidence="4" id="KW-1185">Reference proteome</keyword>
<dbReference type="EMBL" id="MU006231">
    <property type="protein sequence ID" value="KAF2823989.1"/>
    <property type="molecule type" value="Genomic_DNA"/>
</dbReference>
<evidence type="ECO:0008006" key="5">
    <source>
        <dbReference type="Google" id="ProtNLM"/>
    </source>
</evidence>
<dbReference type="OrthoDB" id="5407769at2759"/>
<evidence type="ECO:0000256" key="1">
    <source>
        <dbReference type="SAM" id="MobiDB-lite"/>
    </source>
</evidence>
<name>A0A6A6ZTQ3_9PLEO</name>
<reference evidence="3" key="1">
    <citation type="journal article" date="2020" name="Stud. Mycol.">
        <title>101 Dothideomycetes genomes: a test case for predicting lifestyles and emergence of pathogens.</title>
        <authorList>
            <person name="Haridas S."/>
            <person name="Albert R."/>
            <person name="Binder M."/>
            <person name="Bloem J."/>
            <person name="Labutti K."/>
            <person name="Salamov A."/>
            <person name="Andreopoulos B."/>
            <person name="Baker S."/>
            <person name="Barry K."/>
            <person name="Bills G."/>
            <person name="Bluhm B."/>
            <person name="Cannon C."/>
            <person name="Castanera R."/>
            <person name="Culley D."/>
            <person name="Daum C."/>
            <person name="Ezra D."/>
            <person name="Gonzalez J."/>
            <person name="Henrissat B."/>
            <person name="Kuo A."/>
            <person name="Liang C."/>
            <person name="Lipzen A."/>
            <person name="Lutzoni F."/>
            <person name="Magnuson J."/>
            <person name="Mondo S."/>
            <person name="Nolan M."/>
            <person name="Ohm R."/>
            <person name="Pangilinan J."/>
            <person name="Park H.-J."/>
            <person name="Ramirez L."/>
            <person name="Alfaro M."/>
            <person name="Sun H."/>
            <person name="Tritt A."/>
            <person name="Yoshinaga Y."/>
            <person name="Zwiers L.-H."/>
            <person name="Turgeon B."/>
            <person name="Goodwin S."/>
            <person name="Spatafora J."/>
            <person name="Crous P."/>
            <person name="Grigoriev I."/>
        </authorList>
    </citation>
    <scope>NUCLEOTIDE SEQUENCE</scope>
    <source>
        <strain evidence="3">CBS 113818</strain>
    </source>
</reference>
<feature type="compositionally biased region" description="Low complexity" evidence="1">
    <location>
        <begin position="301"/>
        <end position="327"/>
    </location>
</feature>
<feature type="compositionally biased region" description="Polar residues" evidence="1">
    <location>
        <begin position="333"/>
        <end position="343"/>
    </location>
</feature>
<gene>
    <name evidence="3" type="ORF">CC86DRAFT_421735</name>
</gene>
<dbReference type="AlphaFoldDB" id="A0A6A6ZTQ3"/>